<dbReference type="STRING" id="1448321.A0A317WI99"/>
<keyword evidence="5" id="KW-0158">Chromosome</keyword>
<keyword evidence="9" id="KW-0498">Mitosis</keyword>
<feature type="region of interest" description="Disordered" evidence="18">
    <location>
        <begin position="45"/>
        <end position="114"/>
    </location>
</feature>
<feature type="compositionally biased region" description="Low complexity" evidence="18">
    <location>
        <begin position="91"/>
        <end position="112"/>
    </location>
</feature>
<keyword evidence="10" id="KW-0159">Chromosome partition</keyword>
<evidence type="ECO:0000256" key="12">
    <source>
        <dbReference type="ARBA" id="ARBA00023212"/>
    </source>
</evidence>
<dbReference type="EMBL" id="MSFL01000009">
    <property type="protein sequence ID" value="PWY84897.1"/>
    <property type="molecule type" value="Genomic_DNA"/>
</dbReference>
<keyword evidence="7" id="KW-0132">Cell division</keyword>
<dbReference type="OrthoDB" id="2443965at2759"/>
<gene>
    <name evidence="19" type="ORF">BO70DRAFT_379029</name>
</gene>
<keyword evidence="13" id="KW-0539">Nucleus</keyword>
<dbReference type="PANTHER" id="PTHR28017:SF1">
    <property type="entry name" value="DASH COMPLEX SUBUNIT DAD3"/>
    <property type="match status" value="1"/>
</dbReference>
<evidence type="ECO:0000256" key="11">
    <source>
        <dbReference type="ARBA" id="ARBA00022838"/>
    </source>
</evidence>
<proteinExistence type="inferred from homology"/>
<evidence type="ECO:0000256" key="4">
    <source>
        <dbReference type="ARBA" id="ARBA00006277"/>
    </source>
</evidence>
<protein>
    <recommendedName>
        <fullName evidence="16">DASH complex subunit DAD3</fullName>
    </recommendedName>
    <alternativeName>
        <fullName evidence="17">Outer kinetochore protein DAD3</fullName>
    </alternativeName>
</protein>
<comment type="similarity">
    <text evidence="4">Belongs to the DASH complex DAD3 family.</text>
</comment>
<evidence type="ECO:0000256" key="8">
    <source>
        <dbReference type="ARBA" id="ARBA00022701"/>
    </source>
</evidence>
<evidence type="ECO:0000256" key="10">
    <source>
        <dbReference type="ARBA" id="ARBA00022829"/>
    </source>
</evidence>
<evidence type="ECO:0000256" key="14">
    <source>
        <dbReference type="ARBA" id="ARBA00023306"/>
    </source>
</evidence>
<dbReference type="GO" id="GO:0072686">
    <property type="term" value="C:mitotic spindle"/>
    <property type="evidence" value="ECO:0007669"/>
    <property type="project" value="InterPro"/>
</dbReference>
<dbReference type="Proteomes" id="UP000247233">
    <property type="component" value="Unassembled WGS sequence"/>
</dbReference>
<dbReference type="VEuPathDB" id="FungiDB:BO70DRAFT_379029"/>
<dbReference type="GO" id="GO:0005874">
    <property type="term" value="C:microtubule"/>
    <property type="evidence" value="ECO:0007669"/>
    <property type="project" value="UniProtKB-KW"/>
</dbReference>
<keyword evidence="14" id="KW-0131">Cell cycle</keyword>
<evidence type="ECO:0000256" key="1">
    <source>
        <dbReference type="ARBA" id="ARBA00004123"/>
    </source>
</evidence>
<dbReference type="GeneID" id="37067547"/>
<name>A0A317WI99_9EURO</name>
<evidence type="ECO:0000313" key="19">
    <source>
        <dbReference type="EMBL" id="PWY84897.1"/>
    </source>
</evidence>
<keyword evidence="12" id="KW-0206">Cytoskeleton</keyword>
<evidence type="ECO:0000256" key="13">
    <source>
        <dbReference type="ARBA" id="ARBA00023242"/>
    </source>
</evidence>
<evidence type="ECO:0000256" key="6">
    <source>
        <dbReference type="ARBA" id="ARBA00022490"/>
    </source>
</evidence>
<dbReference type="Pfam" id="PF08656">
    <property type="entry name" value="DASH_Dad3"/>
    <property type="match status" value="1"/>
</dbReference>
<evidence type="ECO:0000256" key="16">
    <source>
        <dbReference type="ARBA" id="ARBA00044179"/>
    </source>
</evidence>
<dbReference type="RefSeq" id="XP_025400239.1">
    <property type="nucleotide sequence ID" value="XM_025545310.1"/>
</dbReference>
<feature type="compositionally biased region" description="Basic and acidic residues" evidence="18">
    <location>
        <begin position="68"/>
        <end position="85"/>
    </location>
</feature>
<evidence type="ECO:0000256" key="18">
    <source>
        <dbReference type="SAM" id="MobiDB-lite"/>
    </source>
</evidence>
<organism evidence="19 20">
    <name type="scientific">Aspergillus heteromorphus CBS 117.55</name>
    <dbReference type="NCBI Taxonomy" id="1448321"/>
    <lineage>
        <taxon>Eukaryota</taxon>
        <taxon>Fungi</taxon>
        <taxon>Dikarya</taxon>
        <taxon>Ascomycota</taxon>
        <taxon>Pezizomycotina</taxon>
        <taxon>Eurotiomycetes</taxon>
        <taxon>Eurotiomycetidae</taxon>
        <taxon>Eurotiales</taxon>
        <taxon>Aspergillaceae</taxon>
        <taxon>Aspergillus</taxon>
        <taxon>Aspergillus subgen. Circumdati</taxon>
    </lineage>
</organism>
<evidence type="ECO:0000256" key="9">
    <source>
        <dbReference type="ARBA" id="ARBA00022776"/>
    </source>
</evidence>
<evidence type="ECO:0000313" key="20">
    <source>
        <dbReference type="Proteomes" id="UP000247233"/>
    </source>
</evidence>
<feature type="region of interest" description="Disordered" evidence="18">
    <location>
        <begin position="235"/>
        <end position="256"/>
    </location>
</feature>
<dbReference type="PANTHER" id="PTHR28017">
    <property type="entry name" value="DASH COMPLEX SUBUNIT DAD3"/>
    <property type="match status" value="1"/>
</dbReference>
<keyword evidence="20" id="KW-1185">Reference proteome</keyword>
<comment type="subcellular location">
    <subcellularLocation>
        <location evidence="3">Chromosome</location>
        <location evidence="3">Centromere</location>
        <location evidence="3">Kinetochore</location>
    </subcellularLocation>
    <subcellularLocation>
        <location evidence="2">Cytoplasm</location>
        <location evidence="2">Cytoskeleton</location>
        <location evidence="2">Spindle</location>
    </subcellularLocation>
    <subcellularLocation>
        <location evidence="1">Nucleus</location>
    </subcellularLocation>
</comment>
<accession>A0A317WI99</accession>
<keyword evidence="15" id="KW-0137">Centromere</keyword>
<keyword evidence="6" id="KW-0963">Cytoplasm</keyword>
<keyword evidence="8" id="KW-0493">Microtubule</keyword>
<dbReference type="GO" id="GO:0051010">
    <property type="term" value="F:microtubule plus-end binding"/>
    <property type="evidence" value="ECO:0007669"/>
    <property type="project" value="TreeGrafter"/>
</dbReference>
<dbReference type="GO" id="GO:0008608">
    <property type="term" value="P:attachment of spindle microtubules to kinetochore"/>
    <property type="evidence" value="ECO:0007669"/>
    <property type="project" value="InterPro"/>
</dbReference>
<comment type="caution">
    <text evidence="19">The sequence shown here is derived from an EMBL/GenBank/DDBJ whole genome shotgun (WGS) entry which is preliminary data.</text>
</comment>
<reference evidence="19 20" key="1">
    <citation type="submission" date="2016-12" db="EMBL/GenBank/DDBJ databases">
        <title>The genomes of Aspergillus section Nigri reveals drivers in fungal speciation.</title>
        <authorList>
            <consortium name="DOE Joint Genome Institute"/>
            <person name="Vesth T.C."/>
            <person name="Nybo J."/>
            <person name="Theobald S."/>
            <person name="Brandl J."/>
            <person name="Frisvad J.C."/>
            <person name="Nielsen K.F."/>
            <person name="Lyhne E.K."/>
            <person name="Kogle M.E."/>
            <person name="Kuo A."/>
            <person name="Riley R."/>
            <person name="Clum A."/>
            <person name="Nolan M."/>
            <person name="Lipzen A."/>
            <person name="Salamov A."/>
            <person name="Henrissat B."/>
            <person name="Wiebenga A."/>
            <person name="De Vries R.P."/>
            <person name="Grigoriev I.V."/>
            <person name="Mortensen U.H."/>
            <person name="Andersen M.R."/>
            <person name="Baker S.E."/>
        </authorList>
    </citation>
    <scope>NUCLEOTIDE SEQUENCE [LARGE SCALE GENOMIC DNA]</scope>
    <source>
        <strain evidence="19 20">CBS 117.55</strain>
    </source>
</reference>
<evidence type="ECO:0000256" key="5">
    <source>
        <dbReference type="ARBA" id="ARBA00022454"/>
    </source>
</evidence>
<evidence type="ECO:0000256" key="15">
    <source>
        <dbReference type="ARBA" id="ARBA00023328"/>
    </source>
</evidence>
<keyword evidence="11" id="KW-0995">Kinetochore</keyword>
<dbReference type="GO" id="GO:0051301">
    <property type="term" value="P:cell division"/>
    <property type="evidence" value="ECO:0007669"/>
    <property type="project" value="UniProtKB-KW"/>
</dbReference>
<evidence type="ECO:0000256" key="3">
    <source>
        <dbReference type="ARBA" id="ARBA00004629"/>
    </source>
</evidence>
<dbReference type="InterPro" id="IPR013965">
    <property type="entry name" value="DASH_Dad3"/>
</dbReference>
<dbReference type="AlphaFoldDB" id="A0A317WI99"/>
<evidence type="ECO:0000256" key="17">
    <source>
        <dbReference type="ARBA" id="ARBA00044305"/>
    </source>
</evidence>
<evidence type="ECO:0000256" key="7">
    <source>
        <dbReference type="ARBA" id="ARBA00022618"/>
    </source>
</evidence>
<dbReference type="GO" id="GO:0042729">
    <property type="term" value="C:DASH complex"/>
    <property type="evidence" value="ECO:0007669"/>
    <property type="project" value="InterPro"/>
</dbReference>
<evidence type="ECO:0000256" key="2">
    <source>
        <dbReference type="ARBA" id="ARBA00004186"/>
    </source>
</evidence>
<sequence length="256" mass="28064">MIRYEPPRVKHPARSTQLNLRPLRLPSAAPNISLLHTTHSTTLTFLPTPQPLLDKQPVNTHSTHTQHTKTETETDRDRDRDQKEKHNVHHSTPQTTTNTNTNTSDSPSATANPLLRASNPLVSDLEQEVLDEYARLLGNVNKLSSTLSTLSGSPTSLTLDGLRHLERKTATVCTLLKASVYSIVLQQQIFNESEEQQQQLLLQEQQEQQYQYQHGMDGDVDMDVDMDGDYSGGAGGAGGAGGGYEGGYGGGGDECF</sequence>